<dbReference type="SUPFAM" id="SSF52768">
    <property type="entry name" value="Arginase/deacetylase"/>
    <property type="match status" value="1"/>
</dbReference>
<proteinExistence type="predicted"/>
<gene>
    <name evidence="1" type="ORF">CUNI_LOCUS12603</name>
</gene>
<organism evidence="1 2">
    <name type="scientific">Candidula unifasciata</name>
    <dbReference type="NCBI Taxonomy" id="100452"/>
    <lineage>
        <taxon>Eukaryota</taxon>
        <taxon>Metazoa</taxon>
        <taxon>Spiralia</taxon>
        <taxon>Lophotrochozoa</taxon>
        <taxon>Mollusca</taxon>
        <taxon>Gastropoda</taxon>
        <taxon>Heterobranchia</taxon>
        <taxon>Euthyneura</taxon>
        <taxon>Panpulmonata</taxon>
        <taxon>Eupulmonata</taxon>
        <taxon>Stylommatophora</taxon>
        <taxon>Helicina</taxon>
        <taxon>Helicoidea</taxon>
        <taxon>Geomitridae</taxon>
        <taxon>Candidula</taxon>
    </lineage>
</organism>
<dbReference type="Gene3D" id="3.40.800.20">
    <property type="entry name" value="Histone deacetylase domain"/>
    <property type="match status" value="2"/>
</dbReference>
<dbReference type="GO" id="GO:0004407">
    <property type="term" value="F:histone deacetylase activity"/>
    <property type="evidence" value="ECO:0007669"/>
    <property type="project" value="TreeGrafter"/>
</dbReference>
<dbReference type="EMBL" id="CAJHNH020002555">
    <property type="protein sequence ID" value="CAG5127045.1"/>
    <property type="molecule type" value="Genomic_DNA"/>
</dbReference>
<feature type="non-terminal residue" evidence="1">
    <location>
        <position position="1"/>
    </location>
</feature>
<dbReference type="GO" id="GO:0040029">
    <property type="term" value="P:epigenetic regulation of gene expression"/>
    <property type="evidence" value="ECO:0007669"/>
    <property type="project" value="TreeGrafter"/>
</dbReference>
<evidence type="ECO:0008006" key="3">
    <source>
        <dbReference type="Google" id="ProtNLM"/>
    </source>
</evidence>
<name>A0A8S3ZGH3_9EUPU</name>
<dbReference type="OrthoDB" id="424012at2759"/>
<feature type="non-terminal residue" evidence="1">
    <location>
        <position position="368"/>
    </location>
</feature>
<protein>
    <recommendedName>
        <fullName evidence="3">Histone deacetylase domain-containing protein</fullName>
    </recommendedName>
</protein>
<dbReference type="Proteomes" id="UP000678393">
    <property type="component" value="Unassembled WGS sequence"/>
</dbReference>
<dbReference type="PANTHER" id="PTHR10625:SF38">
    <property type="entry name" value="HISTONE DEACETYLASE 6, ISOFORM G"/>
    <property type="match status" value="1"/>
</dbReference>
<keyword evidence="2" id="KW-1185">Reference proteome</keyword>
<dbReference type="GO" id="GO:0000118">
    <property type="term" value="C:histone deacetylase complex"/>
    <property type="evidence" value="ECO:0007669"/>
    <property type="project" value="TreeGrafter"/>
</dbReference>
<evidence type="ECO:0000313" key="2">
    <source>
        <dbReference type="Proteomes" id="UP000678393"/>
    </source>
</evidence>
<dbReference type="InterPro" id="IPR037138">
    <property type="entry name" value="His_deacetylse_dom_sf"/>
</dbReference>
<reference evidence="1" key="1">
    <citation type="submission" date="2021-04" db="EMBL/GenBank/DDBJ databases">
        <authorList>
            <consortium name="Molecular Ecology Group"/>
        </authorList>
    </citation>
    <scope>NUCLEOTIDE SEQUENCE</scope>
</reference>
<dbReference type="PANTHER" id="PTHR10625">
    <property type="entry name" value="HISTONE DEACETYLASE HDAC1-RELATED"/>
    <property type="match status" value="1"/>
</dbReference>
<evidence type="ECO:0000313" key="1">
    <source>
        <dbReference type="EMBL" id="CAG5127045.1"/>
    </source>
</evidence>
<dbReference type="AlphaFoldDB" id="A0A8S3ZGH3"/>
<comment type="caution">
    <text evidence="1">The sequence shown here is derived from an EMBL/GenBank/DDBJ whole genome shotgun (WGS) entry which is preliminary data.</text>
</comment>
<accession>A0A8S3ZGH3</accession>
<sequence length="368" mass="40271">GEMAVTPACFAHFVNFLTPLASGKLVLALEGGYNLKSLSESVALSLRALLGDPTPKIAPISAPNQSVVGSVLNCIKVLRPFWRSLRYQDFLEGRDVCADSYPFSEVLNFPPVQDVKFSTPESRPEVFPLIQECAAETAISRLESYNSLLDDLIKNTSLLCAEHRVSIASDNKESALHSYLTKSTVWSRCISLEEHLPGSADVSDCVKACIDSILSYKAQSSVCLVQSHHGHKNGPTNGEAPHQDTSIDLAVRYAASNDQTKRILVVQLGASPCNQQMCCTENSSVLYVTLESEGNKTTDSAHCSRDTTCRENRNADPTSQHVHINIKENAITNGDLMSVLFQVILPVSYEFCPDFVIFTWKTPSPANE</sequence>
<dbReference type="InterPro" id="IPR023696">
    <property type="entry name" value="Ureohydrolase_dom_sf"/>
</dbReference>